<comment type="caution">
    <text evidence="1">The sequence shown here is derived from an EMBL/GenBank/DDBJ whole genome shotgun (WGS) entry which is preliminary data.</text>
</comment>
<reference evidence="2" key="1">
    <citation type="journal article" date="2019" name="Int. J. Syst. Evol. Microbiol.">
        <title>The Global Catalogue of Microorganisms (GCM) 10K type strain sequencing project: providing services to taxonomists for standard genome sequencing and annotation.</title>
        <authorList>
            <consortium name="The Broad Institute Genomics Platform"/>
            <consortium name="The Broad Institute Genome Sequencing Center for Infectious Disease"/>
            <person name="Wu L."/>
            <person name="Ma J."/>
        </authorList>
    </citation>
    <scope>NUCLEOTIDE SEQUENCE [LARGE SCALE GENOMIC DNA]</scope>
    <source>
        <strain evidence="2">JCM 10083</strain>
    </source>
</reference>
<name>A0ABW2TAD8_9ACTN</name>
<proteinExistence type="predicted"/>
<accession>A0ABW2TAD8</accession>
<keyword evidence="2" id="KW-1185">Reference proteome</keyword>
<dbReference type="SUPFAM" id="SSF82171">
    <property type="entry name" value="DPP6 N-terminal domain-like"/>
    <property type="match status" value="1"/>
</dbReference>
<protein>
    <submittedName>
        <fullName evidence="1">Uncharacterized protein</fullName>
    </submittedName>
</protein>
<dbReference type="InterPro" id="IPR011042">
    <property type="entry name" value="6-blade_b-propeller_TolB-like"/>
</dbReference>
<organism evidence="1 2">
    <name type="scientific">Streptosporangium amethystogenes subsp. fukuiense</name>
    <dbReference type="NCBI Taxonomy" id="698418"/>
    <lineage>
        <taxon>Bacteria</taxon>
        <taxon>Bacillati</taxon>
        <taxon>Actinomycetota</taxon>
        <taxon>Actinomycetes</taxon>
        <taxon>Streptosporangiales</taxon>
        <taxon>Streptosporangiaceae</taxon>
        <taxon>Streptosporangium</taxon>
    </lineage>
</organism>
<gene>
    <name evidence="1" type="ORF">ACFQVD_36335</name>
</gene>
<evidence type="ECO:0000313" key="1">
    <source>
        <dbReference type="EMBL" id="MFC7605583.1"/>
    </source>
</evidence>
<dbReference type="Gene3D" id="2.120.10.30">
    <property type="entry name" value="TolB, C-terminal domain"/>
    <property type="match status" value="1"/>
</dbReference>
<dbReference type="Proteomes" id="UP001596514">
    <property type="component" value="Unassembled WGS sequence"/>
</dbReference>
<sequence length="304" mass="32069">MITTSANAPSMYVAVRGACDGLAAPALTIRPTASGRHFTDVPAPGGEQWTGSFAVGDGVVAATTHVPGDPDFVPRLYKFPLTSEVDAESQIHRVPLPSMRSSLIYVRAVSRDGALAVLVVDTDQSGREECFAVPLTGHGPVRILPAPEIMSHVFDVSVGPKSEVVLAVAGAPGAPQHRRILHHDLGGTASTSPGTVLIEDGDHGIYQIYAVDLSPDGTLLAVAGTRDGGGTFAVLVMPVGGGTPRELYQRPVSWADPVEVDLSFDGTGEHLLVGHGDICWLDISNGTCRVLTRCDEEHWMRVAW</sequence>
<dbReference type="EMBL" id="JBHTEE010000001">
    <property type="protein sequence ID" value="MFC7605583.1"/>
    <property type="molecule type" value="Genomic_DNA"/>
</dbReference>
<dbReference type="RefSeq" id="WP_343965615.1">
    <property type="nucleotide sequence ID" value="NZ_BAAAGK010000034.1"/>
</dbReference>
<evidence type="ECO:0000313" key="2">
    <source>
        <dbReference type="Proteomes" id="UP001596514"/>
    </source>
</evidence>